<comment type="caution">
    <text evidence="2">The sequence shown here is derived from an EMBL/GenBank/DDBJ whole genome shotgun (WGS) entry which is preliminary data.</text>
</comment>
<accession>A0A8J4B7K6</accession>
<feature type="region of interest" description="Disordered" evidence="1">
    <location>
        <begin position="79"/>
        <end position="155"/>
    </location>
</feature>
<keyword evidence="3" id="KW-1185">Reference proteome</keyword>
<reference evidence="2" key="1">
    <citation type="journal article" date="2021" name="Proc. Natl. Acad. Sci. U.S.A.">
        <title>Three genomes in the algal genus Volvox reveal the fate of a haploid sex-determining region after a transition to homothallism.</title>
        <authorList>
            <person name="Yamamoto K."/>
            <person name="Hamaji T."/>
            <person name="Kawai-Toyooka H."/>
            <person name="Matsuzaki R."/>
            <person name="Takahashi F."/>
            <person name="Nishimura Y."/>
            <person name="Kawachi M."/>
            <person name="Noguchi H."/>
            <person name="Minakuchi Y."/>
            <person name="Umen J.G."/>
            <person name="Toyoda A."/>
            <person name="Nozaki H."/>
        </authorList>
    </citation>
    <scope>NUCLEOTIDE SEQUENCE</scope>
    <source>
        <strain evidence="2">NIES-3780</strain>
    </source>
</reference>
<evidence type="ECO:0000256" key="1">
    <source>
        <dbReference type="SAM" id="MobiDB-lite"/>
    </source>
</evidence>
<proteinExistence type="predicted"/>
<evidence type="ECO:0000313" key="3">
    <source>
        <dbReference type="Proteomes" id="UP000747399"/>
    </source>
</evidence>
<organism evidence="2 3">
    <name type="scientific">Volvox africanus</name>
    <dbReference type="NCBI Taxonomy" id="51714"/>
    <lineage>
        <taxon>Eukaryota</taxon>
        <taxon>Viridiplantae</taxon>
        <taxon>Chlorophyta</taxon>
        <taxon>core chlorophytes</taxon>
        <taxon>Chlorophyceae</taxon>
        <taxon>CS clade</taxon>
        <taxon>Chlamydomonadales</taxon>
        <taxon>Volvocaceae</taxon>
        <taxon>Volvox</taxon>
    </lineage>
</organism>
<feature type="region of interest" description="Disordered" evidence="1">
    <location>
        <begin position="1"/>
        <end position="23"/>
    </location>
</feature>
<gene>
    <name evidence="2" type="ORF">Vafri_11104</name>
</gene>
<protein>
    <submittedName>
        <fullName evidence="2">Uncharacterized protein</fullName>
    </submittedName>
</protein>
<dbReference type="Proteomes" id="UP000747399">
    <property type="component" value="Unassembled WGS sequence"/>
</dbReference>
<dbReference type="AlphaFoldDB" id="A0A8J4B7K6"/>
<name>A0A8J4B7K6_9CHLO</name>
<sequence length="216" mass="24128">MRRHTNSLSDDGEKENNDVFKSMKRSAAFGHAVKPHFDLDEERAACMRRNQQKLEELGLAPLIQSIQSTIATAAEAKKAASKKRRIDDSGGESMGQERVLRRSLRTKGQEPELPPLLAPLFNRSQTERPYGEPGTKLTAVKSRAPGVEQDGGDASKFDAHNLHRLRTMSDEAMLKRIHKISNTLKLRSLVQLLRHFGRDELAQEAQAALDARLANV</sequence>
<dbReference type="EMBL" id="BNCO01000021">
    <property type="protein sequence ID" value="GIL55545.1"/>
    <property type="molecule type" value="Genomic_DNA"/>
</dbReference>
<evidence type="ECO:0000313" key="2">
    <source>
        <dbReference type="EMBL" id="GIL55545.1"/>
    </source>
</evidence>